<proteinExistence type="predicted"/>
<dbReference type="PROSITE" id="PS50995">
    <property type="entry name" value="HTH_MARR_2"/>
    <property type="match status" value="1"/>
</dbReference>
<keyword evidence="1" id="KW-0805">Transcription regulation</keyword>
<dbReference type="STRING" id="1333998.M2A_1691"/>
<dbReference type="PANTHER" id="PTHR33164:SF64">
    <property type="entry name" value="TRANSCRIPTIONAL REGULATOR SLYA"/>
    <property type="match status" value="1"/>
</dbReference>
<dbReference type="SMART" id="SM00347">
    <property type="entry name" value="HTH_MARR"/>
    <property type="match status" value="1"/>
</dbReference>
<dbReference type="PANTHER" id="PTHR33164">
    <property type="entry name" value="TRANSCRIPTIONAL REGULATOR, MARR FAMILY"/>
    <property type="match status" value="1"/>
</dbReference>
<evidence type="ECO:0000256" key="3">
    <source>
        <dbReference type="ARBA" id="ARBA00023163"/>
    </source>
</evidence>
<dbReference type="eggNOG" id="COG1846">
    <property type="taxonomic scope" value="Bacteria"/>
</dbReference>
<gene>
    <name evidence="5" type="ORF">M2A_1691</name>
</gene>
<dbReference type="AlphaFoldDB" id="A0A081BAX4"/>
<dbReference type="Pfam" id="PF01047">
    <property type="entry name" value="MarR"/>
    <property type="match status" value="1"/>
</dbReference>
<organism evidence="5 6">
    <name type="scientific">Tepidicaulis marinus</name>
    <dbReference type="NCBI Taxonomy" id="1333998"/>
    <lineage>
        <taxon>Bacteria</taxon>
        <taxon>Pseudomonadati</taxon>
        <taxon>Pseudomonadota</taxon>
        <taxon>Alphaproteobacteria</taxon>
        <taxon>Hyphomicrobiales</taxon>
        <taxon>Parvibaculaceae</taxon>
        <taxon>Tepidicaulis</taxon>
    </lineage>
</organism>
<dbReference type="Gene3D" id="1.10.10.10">
    <property type="entry name" value="Winged helix-like DNA-binding domain superfamily/Winged helix DNA-binding domain"/>
    <property type="match status" value="1"/>
</dbReference>
<evidence type="ECO:0000313" key="5">
    <source>
        <dbReference type="EMBL" id="GAK45192.1"/>
    </source>
</evidence>
<dbReference type="GO" id="GO:0003677">
    <property type="term" value="F:DNA binding"/>
    <property type="evidence" value="ECO:0007669"/>
    <property type="project" value="UniProtKB-KW"/>
</dbReference>
<evidence type="ECO:0000259" key="4">
    <source>
        <dbReference type="PROSITE" id="PS50995"/>
    </source>
</evidence>
<comment type="caution">
    <text evidence="5">The sequence shown here is derived from an EMBL/GenBank/DDBJ whole genome shotgun (WGS) entry which is preliminary data.</text>
</comment>
<accession>A0A081BAX4</accession>
<feature type="domain" description="HTH marR-type" evidence="4">
    <location>
        <begin position="27"/>
        <end position="161"/>
    </location>
</feature>
<dbReference type="PRINTS" id="PR00598">
    <property type="entry name" value="HTHMARR"/>
</dbReference>
<dbReference type="GO" id="GO:0006950">
    <property type="term" value="P:response to stress"/>
    <property type="evidence" value="ECO:0007669"/>
    <property type="project" value="TreeGrafter"/>
</dbReference>
<dbReference type="Proteomes" id="UP000028702">
    <property type="component" value="Unassembled WGS sequence"/>
</dbReference>
<dbReference type="GO" id="GO:0003700">
    <property type="term" value="F:DNA-binding transcription factor activity"/>
    <property type="evidence" value="ECO:0007669"/>
    <property type="project" value="InterPro"/>
</dbReference>
<keyword evidence="6" id="KW-1185">Reference proteome</keyword>
<dbReference type="InterPro" id="IPR039422">
    <property type="entry name" value="MarR/SlyA-like"/>
</dbReference>
<dbReference type="SUPFAM" id="SSF46785">
    <property type="entry name" value="Winged helix' DNA-binding domain"/>
    <property type="match status" value="1"/>
</dbReference>
<evidence type="ECO:0000313" key="6">
    <source>
        <dbReference type="Proteomes" id="UP000028702"/>
    </source>
</evidence>
<dbReference type="InterPro" id="IPR036388">
    <property type="entry name" value="WH-like_DNA-bd_sf"/>
</dbReference>
<name>A0A081BAX4_9HYPH</name>
<dbReference type="EMBL" id="BBIO01000007">
    <property type="protein sequence ID" value="GAK45192.1"/>
    <property type="molecule type" value="Genomic_DNA"/>
</dbReference>
<keyword evidence="3" id="KW-0804">Transcription</keyword>
<evidence type="ECO:0000256" key="2">
    <source>
        <dbReference type="ARBA" id="ARBA00023125"/>
    </source>
</evidence>
<dbReference type="InterPro" id="IPR036390">
    <property type="entry name" value="WH_DNA-bd_sf"/>
</dbReference>
<keyword evidence="2" id="KW-0238">DNA-binding</keyword>
<dbReference type="InterPro" id="IPR000835">
    <property type="entry name" value="HTH_MarR-typ"/>
</dbReference>
<evidence type="ECO:0000256" key="1">
    <source>
        <dbReference type="ARBA" id="ARBA00023015"/>
    </source>
</evidence>
<protein>
    <submittedName>
        <fullName evidence="5">MarR family transcriptional regulator</fullName>
    </submittedName>
</protein>
<reference evidence="5 6" key="1">
    <citation type="submission" date="2014-07" db="EMBL/GenBank/DDBJ databases">
        <title>Tepidicaulis marinum gen. nov., sp. nov., a novel marine bacterium denitrifying nitrate to nitrous oxide strictly under microaerobic conditions.</title>
        <authorList>
            <person name="Takeuchi M."/>
            <person name="Yamagishi T."/>
            <person name="Kamagata Y."/>
            <person name="Oshima K."/>
            <person name="Hattori M."/>
            <person name="Katayama T."/>
            <person name="Hanada S."/>
            <person name="Tamaki H."/>
            <person name="Marumo K."/>
            <person name="Maeda H."/>
            <person name="Nedachi M."/>
            <person name="Iwasaki W."/>
            <person name="Suwa Y."/>
            <person name="Sakata S."/>
        </authorList>
    </citation>
    <scope>NUCLEOTIDE SEQUENCE [LARGE SCALE GENOMIC DNA]</scope>
    <source>
        <strain evidence="5 6">MA2</strain>
    </source>
</reference>
<sequence length="172" mass="19479">MDQGMSVPQAEGMKAAQMQPGDEFEFERTFGWLMHDANRLLLRVWERRLRGAGIALSLTQVRVLASLIRKDGRTQTELALAVGLERAPLGRIIDKMEGAGWLTRQADPEDRRVWRVYLTKRIDEIRPVLAACARDMFQQAFKGVSPQEADQLLTVLSKLKANLSTEEDENSL</sequence>